<dbReference type="OrthoDB" id="674099at2"/>
<accession>A0A1V9F2V7</accession>
<gene>
    <name evidence="1" type="ORF">A4R26_28515</name>
</gene>
<comment type="caution">
    <text evidence="1">The sequence shown here is derived from an EMBL/GenBank/DDBJ whole genome shotgun (WGS) entry which is preliminary data.</text>
</comment>
<dbReference type="Proteomes" id="UP000192276">
    <property type="component" value="Unassembled WGS sequence"/>
</dbReference>
<dbReference type="NCBIfam" id="TIGR04183">
    <property type="entry name" value="Por_Secre_tail"/>
    <property type="match status" value="1"/>
</dbReference>
<name>A0A1V9F2V7_9BACT</name>
<organism evidence="1 2">
    <name type="scientific">Niastella populi</name>
    <dbReference type="NCBI Taxonomy" id="550983"/>
    <lineage>
        <taxon>Bacteria</taxon>
        <taxon>Pseudomonadati</taxon>
        <taxon>Bacteroidota</taxon>
        <taxon>Chitinophagia</taxon>
        <taxon>Chitinophagales</taxon>
        <taxon>Chitinophagaceae</taxon>
        <taxon>Niastella</taxon>
    </lineage>
</organism>
<dbReference type="RefSeq" id="WP_081169724.1">
    <property type="nucleotide sequence ID" value="NZ_LWBP01000213.1"/>
</dbReference>
<dbReference type="AlphaFoldDB" id="A0A1V9F2V7"/>
<dbReference type="STRING" id="550983.A4R26_28515"/>
<protein>
    <recommendedName>
        <fullName evidence="3">Secretion system C-terminal sorting domain-containing protein</fullName>
    </recommendedName>
</protein>
<keyword evidence="2" id="KW-1185">Reference proteome</keyword>
<dbReference type="EMBL" id="LWBP01000213">
    <property type="protein sequence ID" value="OQP52699.1"/>
    <property type="molecule type" value="Genomic_DNA"/>
</dbReference>
<evidence type="ECO:0000313" key="2">
    <source>
        <dbReference type="Proteomes" id="UP000192276"/>
    </source>
</evidence>
<sequence length="98" mass="11513">MNTLPLSDQSKKRSQRITVYPNLVSQGKFWLQLYNIEKCVFTVQLYSLAGQQVFKHFLYHAELHSNHTVQLPRHLARGIYKVAIRYGDNHYVQPIVID</sequence>
<dbReference type="InterPro" id="IPR026444">
    <property type="entry name" value="Secre_tail"/>
</dbReference>
<evidence type="ECO:0008006" key="3">
    <source>
        <dbReference type="Google" id="ProtNLM"/>
    </source>
</evidence>
<proteinExistence type="predicted"/>
<evidence type="ECO:0000313" key="1">
    <source>
        <dbReference type="EMBL" id="OQP52699.1"/>
    </source>
</evidence>
<reference evidence="2" key="1">
    <citation type="submission" date="2016-04" db="EMBL/GenBank/DDBJ databases">
        <authorList>
            <person name="Chen L."/>
            <person name="Zhuang W."/>
            <person name="Wang G."/>
        </authorList>
    </citation>
    <scope>NUCLEOTIDE SEQUENCE [LARGE SCALE GENOMIC DNA]</scope>
    <source>
        <strain evidence="2">208</strain>
    </source>
</reference>